<dbReference type="PANTHER" id="PTHR21193:SF3">
    <property type="entry name" value="OXIDOREDUCTASE-LIKE DOMAIN-CONTAINING PROTEIN 1"/>
    <property type="match status" value="1"/>
</dbReference>
<accession>A0A2S0PD45</accession>
<evidence type="ECO:0000259" key="2">
    <source>
        <dbReference type="Pfam" id="PF09791"/>
    </source>
</evidence>
<feature type="domain" description="Oxidoreductase-like" evidence="2">
    <location>
        <begin position="10"/>
        <end position="49"/>
    </location>
</feature>
<proteinExistence type="predicted"/>
<name>A0A2S0PD45_9NEIS</name>
<dbReference type="EMBL" id="CP028519">
    <property type="protein sequence ID" value="AVY95281.1"/>
    <property type="molecule type" value="Genomic_DNA"/>
</dbReference>
<reference evidence="3 4" key="1">
    <citation type="submission" date="2018-04" db="EMBL/GenBank/DDBJ databases">
        <title>Denitrifier Microvirgula.</title>
        <authorList>
            <person name="Anderson E."/>
            <person name="Jang J."/>
            <person name="Ishii S."/>
        </authorList>
    </citation>
    <scope>NUCLEOTIDE SEQUENCE [LARGE SCALE GENOMIC DNA]</scope>
    <source>
        <strain evidence="3 4">BE2.4</strain>
    </source>
</reference>
<dbReference type="KEGG" id="maer:DAI18_15480"/>
<keyword evidence="4" id="KW-1185">Reference proteome</keyword>
<dbReference type="InterPro" id="IPR039251">
    <property type="entry name" value="OXLD1"/>
</dbReference>
<dbReference type="STRING" id="1122240.GCA_000620105_02109"/>
<gene>
    <name evidence="3" type="ORF">DAI18_15480</name>
</gene>
<evidence type="ECO:0000313" key="4">
    <source>
        <dbReference type="Proteomes" id="UP000244173"/>
    </source>
</evidence>
<dbReference type="OrthoDB" id="5797329at2"/>
<dbReference type="RefSeq" id="WP_028499185.1">
    <property type="nucleotide sequence ID" value="NZ_CALFSO010000101.1"/>
</dbReference>
<feature type="region of interest" description="Disordered" evidence="1">
    <location>
        <begin position="1"/>
        <end position="22"/>
    </location>
</feature>
<dbReference type="Proteomes" id="UP000244173">
    <property type="component" value="Chromosome"/>
</dbReference>
<sequence length="61" mass="6902">MNPVVDDPEPLPPEPPGDNECCESGCERCVWTVHAEAMDAWRAAHAEWKLRELERELQAGE</sequence>
<dbReference type="AlphaFoldDB" id="A0A2S0PD45"/>
<dbReference type="InterPro" id="IPR019180">
    <property type="entry name" value="Oxidoreductase-like_N"/>
</dbReference>
<dbReference type="Pfam" id="PF09791">
    <property type="entry name" value="Oxidored-like"/>
    <property type="match status" value="1"/>
</dbReference>
<dbReference type="PANTHER" id="PTHR21193">
    <property type="entry name" value="OXIDOREDUCTASE-LIKE DOMAIN-CONTAINING PROTEIN 1"/>
    <property type="match status" value="1"/>
</dbReference>
<organism evidence="3 4">
    <name type="scientific">Microvirgula aerodenitrificans</name>
    <dbReference type="NCBI Taxonomy" id="57480"/>
    <lineage>
        <taxon>Bacteria</taxon>
        <taxon>Pseudomonadati</taxon>
        <taxon>Pseudomonadota</taxon>
        <taxon>Betaproteobacteria</taxon>
        <taxon>Neisseriales</taxon>
        <taxon>Aquaspirillaceae</taxon>
        <taxon>Microvirgula</taxon>
    </lineage>
</organism>
<protein>
    <recommendedName>
        <fullName evidence="2">Oxidoreductase-like domain-containing protein</fullName>
    </recommendedName>
</protein>
<evidence type="ECO:0000313" key="3">
    <source>
        <dbReference type="EMBL" id="AVY95281.1"/>
    </source>
</evidence>
<evidence type="ECO:0000256" key="1">
    <source>
        <dbReference type="SAM" id="MobiDB-lite"/>
    </source>
</evidence>